<evidence type="ECO:0000313" key="5">
    <source>
        <dbReference type="Proteomes" id="UP000618818"/>
    </source>
</evidence>
<organism evidence="4 5">
    <name type="scientific">Nocardioides cavernae</name>
    <dbReference type="NCBI Taxonomy" id="1921566"/>
    <lineage>
        <taxon>Bacteria</taxon>
        <taxon>Bacillati</taxon>
        <taxon>Actinomycetota</taxon>
        <taxon>Actinomycetes</taxon>
        <taxon>Propionibacteriales</taxon>
        <taxon>Nocardioidaceae</taxon>
        <taxon>Nocardioides</taxon>
    </lineage>
</organism>
<feature type="transmembrane region" description="Helical" evidence="1">
    <location>
        <begin position="294"/>
        <end position="315"/>
    </location>
</feature>
<keyword evidence="2" id="KW-0732">Signal</keyword>
<feature type="chain" id="PRO_5045440945" evidence="2">
    <location>
        <begin position="32"/>
        <end position="341"/>
    </location>
</feature>
<comment type="caution">
    <text evidence="4">The sequence shown here is derived from an EMBL/GenBank/DDBJ whole genome shotgun (WGS) entry which is preliminary data.</text>
</comment>
<evidence type="ECO:0000256" key="1">
    <source>
        <dbReference type="SAM" id="Phobius"/>
    </source>
</evidence>
<dbReference type="Proteomes" id="UP000618818">
    <property type="component" value="Unassembled WGS sequence"/>
</dbReference>
<dbReference type="EMBL" id="JACXYZ010000003">
    <property type="protein sequence ID" value="MBD3926744.1"/>
    <property type="molecule type" value="Genomic_DNA"/>
</dbReference>
<name>A0ABR8NIM1_9ACTN</name>
<keyword evidence="1" id="KW-1133">Transmembrane helix</keyword>
<evidence type="ECO:0000256" key="2">
    <source>
        <dbReference type="SAM" id="SignalP"/>
    </source>
</evidence>
<dbReference type="RefSeq" id="WP_191196583.1">
    <property type="nucleotide sequence ID" value="NZ_JACXYZ010000003.1"/>
</dbReference>
<evidence type="ECO:0000259" key="3">
    <source>
        <dbReference type="Pfam" id="PF06030"/>
    </source>
</evidence>
<protein>
    <submittedName>
        <fullName evidence="4">DUF916 domain-containing protein</fullName>
    </submittedName>
</protein>
<accession>A0ABR8NIM1</accession>
<keyword evidence="5" id="KW-1185">Reference proteome</keyword>
<dbReference type="InterPro" id="IPR010317">
    <property type="entry name" value="WxLIP_PGBD"/>
</dbReference>
<proteinExistence type="predicted"/>
<gene>
    <name evidence="4" type="ORF">IEZ26_19145</name>
</gene>
<sequence length="341" mass="36528">MTLVARRVTATLTALILGVGLVLLAGTEAVAADNGAWSVTPTPPEVETATPRNYFVLEGEPGQVVKDSVRIQNFTDKPITFDLYGADGYNTRASGFFALKGLEEPQTDVGAWIRMPFRRLTVAGRTQADVPFTIKVPDNATPGDHVGGVVALNTAIEGTQDADDLKIGVQRAVGARLYLRVAGPVTPDVTVTEVGLDHERGWLPWTGSGNGTVTYTIENTGNVRLAPGTVIALTGLFGRELDTVRPEALVDLLPGQTVTLTEAVTGIGFLDRVTTSVSLEISEGVGDTGQTVSWVIPWLAMALLALLLVGAAWWWRRRRNERQRSFDSVRDAPLITVSSVP</sequence>
<feature type="signal peptide" evidence="2">
    <location>
        <begin position="1"/>
        <end position="31"/>
    </location>
</feature>
<reference evidence="4 5" key="1">
    <citation type="submission" date="2020-09" db="EMBL/GenBank/DDBJ databases">
        <title>novel species in genus Nocardioides.</title>
        <authorList>
            <person name="Zhang G."/>
        </authorList>
    </citation>
    <scope>NUCLEOTIDE SEQUENCE [LARGE SCALE GENOMIC DNA]</scope>
    <source>
        <strain evidence="4 5">KCTC 39551</strain>
    </source>
</reference>
<keyword evidence="1" id="KW-0472">Membrane</keyword>
<evidence type="ECO:0000313" key="4">
    <source>
        <dbReference type="EMBL" id="MBD3926744.1"/>
    </source>
</evidence>
<dbReference type="Pfam" id="PF06030">
    <property type="entry name" value="WxLIP_PGBD"/>
    <property type="match status" value="1"/>
</dbReference>
<feature type="domain" description="WxL Interacting Protein peptidoglycan binding" evidence="3">
    <location>
        <begin position="38"/>
        <end position="149"/>
    </location>
</feature>
<keyword evidence="1" id="KW-0812">Transmembrane</keyword>